<evidence type="ECO:0000313" key="3">
    <source>
        <dbReference type="Proteomes" id="UP000762676"/>
    </source>
</evidence>
<accession>A0AAV4H8P9</accession>
<dbReference type="SUPFAM" id="SSF56672">
    <property type="entry name" value="DNA/RNA polymerases"/>
    <property type="match status" value="1"/>
</dbReference>
<keyword evidence="3" id="KW-1185">Reference proteome</keyword>
<dbReference type="PANTHER" id="PTHR47027">
    <property type="entry name" value="REVERSE TRANSCRIPTASE DOMAIN-CONTAINING PROTEIN"/>
    <property type="match status" value="1"/>
</dbReference>
<dbReference type="InterPro" id="IPR000477">
    <property type="entry name" value="RT_dom"/>
</dbReference>
<feature type="domain" description="Reverse transcriptase" evidence="1">
    <location>
        <begin position="1"/>
        <end position="109"/>
    </location>
</feature>
<dbReference type="AlphaFoldDB" id="A0AAV4H8P9"/>
<dbReference type="InterPro" id="IPR043502">
    <property type="entry name" value="DNA/RNA_pol_sf"/>
</dbReference>
<reference evidence="2 3" key="1">
    <citation type="journal article" date="2021" name="Elife">
        <title>Chloroplast acquisition without the gene transfer in kleptoplastic sea slugs, Plakobranchus ocellatus.</title>
        <authorList>
            <person name="Maeda T."/>
            <person name="Takahashi S."/>
            <person name="Yoshida T."/>
            <person name="Shimamura S."/>
            <person name="Takaki Y."/>
            <person name="Nagai Y."/>
            <person name="Toyoda A."/>
            <person name="Suzuki Y."/>
            <person name="Arimoto A."/>
            <person name="Ishii H."/>
            <person name="Satoh N."/>
            <person name="Nishiyama T."/>
            <person name="Hasebe M."/>
            <person name="Maruyama T."/>
            <person name="Minagawa J."/>
            <person name="Obokata J."/>
            <person name="Shigenobu S."/>
        </authorList>
    </citation>
    <scope>NUCLEOTIDE SEQUENCE [LARGE SCALE GENOMIC DNA]</scope>
</reference>
<dbReference type="Proteomes" id="UP000762676">
    <property type="component" value="Unassembled WGS sequence"/>
</dbReference>
<evidence type="ECO:0000313" key="2">
    <source>
        <dbReference type="EMBL" id="GFR93827.1"/>
    </source>
</evidence>
<organism evidence="2 3">
    <name type="scientific">Elysia marginata</name>
    <dbReference type="NCBI Taxonomy" id="1093978"/>
    <lineage>
        <taxon>Eukaryota</taxon>
        <taxon>Metazoa</taxon>
        <taxon>Spiralia</taxon>
        <taxon>Lophotrochozoa</taxon>
        <taxon>Mollusca</taxon>
        <taxon>Gastropoda</taxon>
        <taxon>Heterobranchia</taxon>
        <taxon>Euthyneura</taxon>
        <taxon>Panpulmonata</taxon>
        <taxon>Sacoglossa</taxon>
        <taxon>Placobranchoidea</taxon>
        <taxon>Plakobranchidae</taxon>
        <taxon>Elysia</taxon>
    </lineage>
</organism>
<proteinExistence type="predicted"/>
<gene>
    <name evidence="2" type="ORF">ElyMa_000903000</name>
</gene>
<name>A0AAV4H8P9_9GAST</name>
<dbReference type="Gene3D" id="3.30.70.270">
    <property type="match status" value="1"/>
</dbReference>
<dbReference type="PROSITE" id="PS50878">
    <property type="entry name" value="RT_POL"/>
    <property type="match status" value="1"/>
</dbReference>
<evidence type="ECO:0000259" key="1">
    <source>
        <dbReference type="PROSITE" id="PS50878"/>
    </source>
</evidence>
<sequence length="109" mass="12406">MRVEGEVSSFQKIKRGVRQGCVLSPDLFSLYSEVIMRHIEDYSGIKVGGHNINNLRYADDTVLIAENKSDLQKLLDVVYSESQKKGLELNSKKTEVMVISRKPTLYLLM</sequence>
<dbReference type="PANTHER" id="PTHR47027:SF8">
    <property type="entry name" value="RIBONUCLEASE H"/>
    <property type="match status" value="1"/>
</dbReference>
<dbReference type="EMBL" id="BMAT01001854">
    <property type="protein sequence ID" value="GFR93827.1"/>
    <property type="molecule type" value="Genomic_DNA"/>
</dbReference>
<protein>
    <submittedName>
        <fullName evidence="2">Retrovirus-related Pol polyprotein from type-1 retrotransposable element R2</fullName>
    </submittedName>
</protein>
<dbReference type="InterPro" id="IPR043128">
    <property type="entry name" value="Rev_trsase/Diguanyl_cyclase"/>
</dbReference>
<comment type="caution">
    <text evidence="2">The sequence shown here is derived from an EMBL/GenBank/DDBJ whole genome shotgun (WGS) entry which is preliminary data.</text>
</comment>
<dbReference type="Pfam" id="PF00078">
    <property type="entry name" value="RVT_1"/>
    <property type="match status" value="1"/>
</dbReference>